<name>A0A0R1TAB9_9LACO</name>
<gene>
    <name evidence="1" type="ORF">FC36_GL001122</name>
</gene>
<dbReference type="OrthoDB" id="2081270at2"/>
<dbReference type="EMBL" id="AZFH01000155">
    <property type="protein sequence ID" value="KRL78236.1"/>
    <property type="molecule type" value="Genomic_DNA"/>
</dbReference>
<evidence type="ECO:0000313" key="2">
    <source>
        <dbReference type="Proteomes" id="UP000051048"/>
    </source>
</evidence>
<protein>
    <submittedName>
        <fullName evidence="1">Uncharacterized protein</fullName>
    </submittedName>
</protein>
<proteinExistence type="predicted"/>
<dbReference type="PATRIC" id="fig|1423740.3.peg.1206"/>
<accession>A0A0R1TAB9</accession>
<dbReference type="RefSeq" id="WP_025020667.1">
    <property type="nucleotide sequence ID" value="NZ_AZFH01000155.1"/>
</dbReference>
<comment type="caution">
    <text evidence="1">The sequence shown here is derived from an EMBL/GenBank/DDBJ whole genome shotgun (WGS) entry which is preliminary data.</text>
</comment>
<dbReference type="AlphaFoldDB" id="A0A0R1TAB9"/>
<organism evidence="1 2">
    <name type="scientific">Ligilactobacillus equi DSM 15833 = JCM 10991</name>
    <dbReference type="NCBI Taxonomy" id="1423740"/>
    <lineage>
        <taxon>Bacteria</taxon>
        <taxon>Bacillati</taxon>
        <taxon>Bacillota</taxon>
        <taxon>Bacilli</taxon>
        <taxon>Lactobacillales</taxon>
        <taxon>Lactobacillaceae</taxon>
        <taxon>Ligilactobacillus</taxon>
    </lineage>
</organism>
<reference evidence="1 2" key="1">
    <citation type="journal article" date="2015" name="Genome Announc.">
        <title>Expanding the biotechnology potential of lactobacilli through comparative genomics of 213 strains and associated genera.</title>
        <authorList>
            <person name="Sun Z."/>
            <person name="Harris H.M."/>
            <person name="McCann A."/>
            <person name="Guo C."/>
            <person name="Argimon S."/>
            <person name="Zhang W."/>
            <person name="Yang X."/>
            <person name="Jeffery I.B."/>
            <person name="Cooney J.C."/>
            <person name="Kagawa T.F."/>
            <person name="Liu W."/>
            <person name="Song Y."/>
            <person name="Salvetti E."/>
            <person name="Wrobel A."/>
            <person name="Rasinkangas P."/>
            <person name="Parkhill J."/>
            <person name="Rea M.C."/>
            <person name="O'Sullivan O."/>
            <person name="Ritari J."/>
            <person name="Douillard F.P."/>
            <person name="Paul Ross R."/>
            <person name="Yang R."/>
            <person name="Briner A.E."/>
            <person name="Felis G.E."/>
            <person name="de Vos W.M."/>
            <person name="Barrangou R."/>
            <person name="Klaenhammer T.R."/>
            <person name="Caufield P.W."/>
            <person name="Cui Y."/>
            <person name="Zhang H."/>
            <person name="O'Toole P.W."/>
        </authorList>
    </citation>
    <scope>NUCLEOTIDE SEQUENCE [LARGE SCALE GENOMIC DNA]</scope>
    <source>
        <strain evidence="1 2">DSM 15833</strain>
    </source>
</reference>
<sequence>MNQEIINNAKRIRNNIEKSQKTIYEKTTPKDKDLWLGDQELEYLLRSSLLGKSYEGQANRTRSKSINQDICKAMGYPVPKSFKKTHPRFVCQNFDKYAQQSNNLQIWNEEITPTRRYCLIMLNDKNVVVNVLILSGNTLQEFDSTGTLTTKYQASLIKDYNKSTLLSTHDTDNIQNAFGEFNTLVTQDPASFPTAKSIMSIKSIFNRLKLLEGKNFNITGKERTDGNILQGIVYKQLGYTQYRENGQLPDLMNQLLEIKRQTSRTIDLGLFKPDDQEELNIPAINGYVPKVEDLRYAIFYCSIHDTQMTIDKIFLVTGKDFFKYFHLFSGNKQNKKIQLSLKKEYWNL</sequence>
<dbReference type="Proteomes" id="UP000051048">
    <property type="component" value="Unassembled WGS sequence"/>
</dbReference>
<evidence type="ECO:0000313" key="1">
    <source>
        <dbReference type="EMBL" id="KRL78236.1"/>
    </source>
</evidence>